<evidence type="ECO:0000313" key="2">
    <source>
        <dbReference type="Proteomes" id="UP000070700"/>
    </source>
</evidence>
<protein>
    <submittedName>
        <fullName evidence="1">Uncharacterized protein</fullName>
    </submittedName>
</protein>
<dbReference type="Proteomes" id="UP000070700">
    <property type="component" value="Unassembled WGS sequence"/>
</dbReference>
<sequence length="209" mass="23495">MAQSNLDLKTKEKQEPISISDDWQLVDNPSPKIHTQTMDDAADSHPLGRFKYLTISLGCHINQLEPYIPAVFSLSQPATSWFRTTHSGKPDSSLEHRIAKSVAQINRVDGTAGIIQVLLWAVTFKAHINESSFWRKVEEFSLELLDGNYLVLFNGYLDELTSVNGHDFPAFVNDGECFYLFRMGKGRFGRRFGPIAYSDGLSILGLRAI</sequence>
<evidence type="ECO:0000313" key="1">
    <source>
        <dbReference type="EMBL" id="KUJ08074.1"/>
    </source>
</evidence>
<proteinExistence type="predicted"/>
<dbReference type="AlphaFoldDB" id="A0A132B869"/>
<name>A0A132B869_MOLSC</name>
<organism evidence="1 2">
    <name type="scientific">Mollisia scopiformis</name>
    <name type="common">Conifer needle endophyte fungus</name>
    <name type="synonym">Phialocephala scopiformis</name>
    <dbReference type="NCBI Taxonomy" id="149040"/>
    <lineage>
        <taxon>Eukaryota</taxon>
        <taxon>Fungi</taxon>
        <taxon>Dikarya</taxon>
        <taxon>Ascomycota</taxon>
        <taxon>Pezizomycotina</taxon>
        <taxon>Leotiomycetes</taxon>
        <taxon>Helotiales</taxon>
        <taxon>Mollisiaceae</taxon>
        <taxon>Mollisia</taxon>
    </lineage>
</organism>
<keyword evidence="2" id="KW-1185">Reference proteome</keyword>
<dbReference type="RefSeq" id="XP_018062429.1">
    <property type="nucleotide sequence ID" value="XM_018220814.1"/>
</dbReference>
<accession>A0A132B869</accession>
<dbReference type="GeneID" id="28830540"/>
<dbReference type="InParanoid" id="A0A132B869"/>
<gene>
    <name evidence="1" type="ORF">LY89DRAFT_742368</name>
</gene>
<reference evidence="1 2" key="1">
    <citation type="submission" date="2015-10" db="EMBL/GenBank/DDBJ databases">
        <title>Full genome of DAOMC 229536 Phialocephala scopiformis, a fungal endophyte of spruce producing the potent anti-insectan compound rugulosin.</title>
        <authorList>
            <consortium name="DOE Joint Genome Institute"/>
            <person name="Walker A.K."/>
            <person name="Frasz S.L."/>
            <person name="Seifert K.A."/>
            <person name="Miller J.D."/>
            <person name="Mondo S.J."/>
            <person name="Labutti K."/>
            <person name="Lipzen A."/>
            <person name="Dockter R."/>
            <person name="Kennedy M."/>
            <person name="Grigoriev I.V."/>
            <person name="Spatafora J.W."/>
        </authorList>
    </citation>
    <scope>NUCLEOTIDE SEQUENCE [LARGE SCALE GENOMIC DNA]</scope>
    <source>
        <strain evidence="1 2">CBS 120377</strain>
    </source>
</reference>
<dbReference type="EMBL" id="KQ947437">
    <property type="protein sequence ID" value="KUJ08074.1"/>
    <property type="molecule type" value="Genomic_DNA"/>
</dbReference>
<dbReference type="KEGG" id="psco:LY89DRAFT_742368"/>